<keyword evidence="3" id="KW-1185">Reference proteome</keyword>
<dbReference type="EMBL" id="PYBV01000021">
    <property type="protein sequence ID" value="PYC68751.1"/>
    <property type="molecule type" value="Genomic_DNA"/>
</dbReference>
<sequence length="882" mass="95844">MAVPVVPPPNPDEARSTAEFLAALRRLRAWSTQTYRQLARHAEAAGDSMPASTTATMLSRSSLPRSELVSTFVRACGLDATAAARWVAVRDALASTSTVGDAAPPALPEGPWQAPARNLVPAMLPTDIADFTGREEHVTTLYQHLTGLEHGNRHHNATPIAVISGMGGVGKTTLAVHVAHRLAVAYPHGRLYVNLRGAESSPLPSSDVLARFLRALGLDSRMIPADETERAELFRTHLADRRVLLLLDDVASEAQVRPILPATATCAVLITSRSRLTGIEGARRLDLDVFPTDTALRLLASVAGADRVRAEHHEATQIVNLCGGLPLALRVAGARLAGRPTWRLGQLATMLGDERRRLDHLTAGDLAVRPSLTLSYQALEPKTRRLLLLLSVFDLPDFPVWFAAVVLGTTLDDGMAHAEALVDAQLLTAVGTDVCGQHRYRFHDLVRLFAREHATLEETPEATADALCRGLGGWLAVAERMARYMPGPCYAAISGPATRPRMDWSHPYLSDPDPARWFDAEKATLLSAVRQACVLGYDDLAFDLAGCMEKYFDVRGMYRDWADINTAVLSVCRAAGNRLGEAVMLRGLIDVTTWIDDRPSGDAMSRHHDEAQRLLAMFTKLRHEPGMSDAAVMCAWALAAAGDHSAAAAYATQALQLADRSDHRGGRIRARLALSIVSYEQGRFADAASLIEMLDEARALNNPRWVATVLQFAGIAHADLGDFARSQQMLYESMSIALRHGDTYTHVFTLIALARLEKRRGASTARATVEAAVILSREYNMAHHLAEALMVLGEIELAEDRPADAIEHLEESVALWRTRGWHSMHAAALASLSHAYARTDSPAARRALEEANAISARLGAIAKAAPPPARLPTNGRHRYLSI</sequence>
<gene>
    <name evidence="2" type="ORF">C7C45_17315</name>
</gene>
<dbReference type="InterPro" id="IPR011990">
    <property type="entry name" value="TPR-like_helical_dom_sf"/>
</dbReference>
<dbReference type="Gene3D" id="1.10.8.430">
    <property type="entry name" value="Helical domain of apoptotic protease-activating factors"/>
    <property type="match status" value="1"/>
</dbReference>
<reference evidence="2 3" key="1">
    <citation type="submission" date="2018-03" db="EMBL/GenBank/DDBJ databases">
        <title>Bioinformatic expansion and discovery of thiopeptide antibiotics.</title>
        <authorList>
            <person name="Schwalen C.J."/>
            <person name="Hudson G.A."/>
            <person name="Mitchell D.A."/>
        </authorList>
    </citation>
    <scope>NUCLEOTIDE SEQUENCE [LARGE SCALE GENOMIC DNA]</scope>
    <source>
        <strain evidence="2 3">NRRL 8041</strain>
    </source>
</reference>
<dbReference type="PANTHER" id="PTHR47691">
    <property type="entry name" value="REGULATOR-RELATED"/>
    <property type="match status" value="1"/>
</dbReference>
<proteinExistence type="predicted"/>
<feature type="domain" description="NB-ARC" evidence="1">
    <location>
        <begin position="154"/>
        <end position="305"/>
    </location>
</feature>
<dbReference type="InterPro" id="IPR002182">
    <property type="entry name" value="NB-ARC"/>
</dbReference>
<dbReference type="Gene3D" id="1.25.40.10">
    <property type="entry name" value="Tetratricopeptide repeat domain"/>
    <property type="match status" value="2"/>
</dbReference>
<dbReference type="PANTHER" id="PTHR47691:SF3">
    <property type="entry name" value="HTH-TYPE TRANSCRIPTIONAL REGULATOR RV0890C-RELATED"/>
    <property type="match status" value="1"/>
</dbReference>
<protein>
    <submittedName>
        <fullName evidence="2">AfsR family transcriptional regulator</fullName>
    </submittedName>
</protein>
<dbReference type="AlphaFoldDB" id="A0A318NH35"/>
<dbReference type="InterPro" id="IPR042197">
    <property type="entry name" value="Apaf_helical"/>
</dbReference>
<dbReference type="SUPFAM" id="SSF48452">
    <property type="entry name" value="TPR-like"/>
    <property type="match status" value="2"/>
</dbReference>
<accession>A0A318NH35</accession>
<dbReference type="Pfam" id="PF00931">
    <property type="entry name" value="NB-ARC"/>
    <property type="match status" value="1"/>
</dbReference>
<dbReference type="Gene3D" id="3.40.50.300">
    <property type="entry name" value="P-loop containing nucleotide triphosphate hydrolases"/>
    <property type="match status" value="1"/>
</dbReference>
<comment type="caution">
    <text evidence="2">The sequence shown here is derived from an EMBL/GenBank/DDBJ whole genome shotgun (WGS) entry which is preliminary data.</text>
</comment>
<dbReference type="InterPro" id="IPR027417">
    <property type="entry name" value="P-loop_NTPase"/>
</dbReference>
<name>A0A318NH35_9ACTN</name>
<dbReference type="Proteomes" id="UP000248333">
    <property type="component" value="Unassembled WGS sequence"/>
</dbReference>
<evidence type="ECO:0000259" key="1">
    <source>
        <dbReference type="Pfam" id="PF00931"/>
    </source>
</evidence>
<organism evidence="2 3">
    <name type="scientific">Micromonospora arborensis</name>
    <dbReference type="NCBI Taxonomy" id="2116518"/>
    <lineage>
        <taxon>Bacteria</taxon>
        <taxon>Bacillati</taxon>
        <taxon>Actinomycetota</taxon>
        <taxon>Actinomycetes</taxon>
        <taxon>Micromonosporales</taxon>
        <taxon>Micromonosporaceae</taxon>
        <taxon>Micromonospora</taxon>
    </lineage>
</organism>
<evidence type="ECO:0000313" key="2">
    <source>
        <dbReference type="EMBL" id="PYC68751.1"/>
    </source>
</evidence>
<evidence type="ECO:0000313" key="3">
    <source>
        <dbReference type="Proteomes" id="UP000248333"/>
    </source>
</evidence>
<dbReference type="GO" id="GO:0043531">
    <property type="term" value="F:ADP binding"/>
    <property type="evidence" value="ECO:0007669"/>
    <property type="project" value="InterPro"/>
</dbReference>
<dbReference type="PRINTS" id="PR00364">
    <property type="entry name" value="DISEASERSIST"/>
</dbReference>
<dbReference type="SUPFAM" id="SSF52540">
    <property type="entry name" value="P-loop containing nucleoside triphosphate hydrolases"/>
    <property type="match status" value="1"/>
</dbReference>